<name>A0A565AQ79_9BRAS</name>
<dbReference type="OrthoDB" id="1924260at2759"/>
<dbReference type="Pfam" id="PF01239">
    <property type="entry name" value="PPTA"/>
    <property type="match status" value="2"/>
</dbReference>
<dbReference type="GO" id="GO:0004660">
    <property type="term" value="F:protein farnesyltransferase activity"/>
    <property type="evidence" value="ECO:0007669"/>
    <property type="project" value="TreeGrafter"/>
</dbReference>
<evidence type="ECO:0000313" key="5">
    <source>
        <dbReference type="EMBL" id="VVA90684.1"/>
    </source>
</evidence>
<sequence length="422" mass="49164">MGKMGEGSCSEEDLFDLLNQFEHILESDPLIDEVGFIHPSQFTLLNKEAGFSSEVQPDNRTWRSFWNQDHKLGISTDVLIRLCKDAKHVFLTAFEAYKCDVKACSESCSICTLESEVMKHSQSVLMLSSDFGTAWNARKLILSKKDQPCAFTEELRLSRLILSNCPKSEATWSHRRWIIKMMAQRFSTPQEIITKESELVEAVGERSKMNYRAWYHRCWLVSYMTIEQVLQELNKSKRWAGLHVADSSCFHYRRRLMLKILEPLNVKGSTAYDKTEAHKIWMEELDWNKELVERYVGREALWLHRRFLSLNWIMYFACNHSDVPSETGQSIIMNEETVNFIDNEILLLESSMTIPDTKFEDFQAQALHAAAYMLWLTKHIPELWRMLEEKLGTEKLKCVLSTIAQERSSLLHHLVNHTVNLA</sequence>
<dbReference type="SUPFAM" id="SSF48439">
    <property type="entry name" value="Protein prenylyltransferase"/>
    <property type="match status" value="1"/>
</dbReference>
<keyword evidence="4" id="KW-0677">Repeat</keyword>
<dbReference type="PROSITE" id="PS51147">
    <property type="entry name" value="PFTA"/>
    <property type="match status" value="1"/>
</dbReference>
<dbReference type="GO" id="GO:0005953">
    <property type="term" value="C:CAAX-protein geranylgeranyltransferase complex"/>
    <property type="evidence" value="ECO:0007669"/>
    <property type="project" value="TreeGrafter"/>
</dbReference>
<dbReference type="GO" id="GO:0004662">
    <property type="term" value="F:CAAX-protein geranylgeranyltransferase activity"/>
    <property type="evidence" value="ECO:0007669"/>
    <property type="project" value="TreeGrafter"/>
</dbReference>
<dbReference type="GO" id="GO:0005965">
    <property type="term" value="C:protein farnesyltransferase complex"/>
    <property type="evidence" value="ECO:0007669"/>
    <property type="project" value="TreeGrafter"/>
</dbReference>
<keyword evidence="3" id="KW-0808">Transferase</keyword>
<dbReference type="AlphaFoldDB" id="A0A565AQ79"/>
<keyword evidence="6" id="KW-1185">Reference proteome</keyword>
<dbReference type="Gene3D" id="1.25.40.120">
    <property type="entry name" value="Protein prenylyltransferase"/>
    <property type="match status" value="1"/>
</dbReference>
<accession>A0A565AQ79</accession>
<dbReference type="PANTHER" id="PTHR11129">
    <property type="entry name" value="PROTEIN FARNESYLTRANSFERASE ALPHA SUBUNIT/RAB GERANYLGERANYL TRANSFERASE ALPHA SUBUNIT"/>
    <property type="match status" value="1"/>
</dbReference>
<keyword evidence="2" id="KW-0637">Prenyltransferase</keyword>
<gene>
    <name evidence="5" type="ORF">ANE_LOCUS1129</name>
</gene>
<organism evidence="5 6">
    <name type="scientific">Arabis nemorensis</name>
    <dbReference type="NCBI Taxonomy" id="586526"/>
    <lineage>
        <taxon>Eukaryota</taxon>
        <taxon>Viridiplantae</taxon>
        <taxon>Streptophyta</taxon>
        <taxon>Embryophyta</taxon>
        <taxon>Tracheophyta</taxon>
        <taxon>Spermatophyta</taxon>
        <taxon>Magnoliopsida</taxon>
        <taxon>eudicotyledons</taxon>
        <taxon>Gunneridae</taxon>
        <taxon>Pentapetalae</taxon>
        <taxon>rosids</taxon>
        <taxon>malvids</taxon>
        <taxon>Brassicales</taxon>
        <taxon>Brassicaceae</taxon>
        <taxon>Arabideae</taxon>
        <taxon>Arabis</taxon>
    </lineage>
</organism>
<evidence type="ECO:0000256" key="2">
    <source>
        <dbReference type="ARBA" id="ARBA00022602"/>
    </source>
</evidence>
<reference evidence="5" key="1">
    <citation type="submission" date="2019-07" db="EMBL/GenBank/DDBJ databases">
        <authorList>
            <person name="Dittberner H."/>
        </authorList>
    </citation>
    <scope>NUCLEOTIDE SEQUENCE [LARGE SCALE GENOMIC DNA]</scope>
</reference>
<comment type="similarity">
    <text evidence="1">Belongs to the protein prenyltransferase subunit alpha family.</text>
</comment>
<protein>
    <submittedName>
        <fullName evidence="5">Uncharacterized protein</fullName>
    </submittedName>
</protein>
<dbReference type="InterPro" id="IPR002088">
    <property type="entry name" value="Prenyl_trans_a"/>
</dbReference>
<dbReference type="PANTHER" id="PTHR11129:SF10">
    <property type="entry name" value="PROTEIN PRENYLYLTRANSFERASE SUPERFAMILY PROTEIN"/>
    <property type="match status" value="1"/>
</dbReference>
<proteinExistence type="inferred from homology"/>
<evidence type="ECO:0000256" key="4">
    <source>
        <dbReference type="ARBA" id="ARBA00022737"/>
    </source>
</evidence>
<evidence type="ECO:0000256" key="3">
    <source>
        <dbReference type="ARBA" id="ARBA00022679"/>
    </source>
</evidence>
<evidence type="ECO:0000313" key="6">
    <source>
        <dbReference type="Proteomes" id="UP000489600"/>
    </source>
</evidence>
<evidence type="ECO:0000256" key="1">
    <source>
        <dbReference type="ARBA" id="ARBA00006734"/>
    </source>
</evidence>
<dbReference type="Proteomes" id="UP000489600">
    <property type="component" value="Unassembled WGS sequence"/>
</dbReference>
<dbReference type="EMBL" id="CABITT030000001">
    <property type="protein sequence ID" value="VVA90684.1"/>
    <property type="molecule type" value="Genomic_DNA"/>
</dbReference>
<comment type="caution">
    <text evidence="5">The sequence shown here is derived from an EMBL/GenBank/DDBJ whole genome shotgun (WGS) entry which is preliminary data.</text>
</comment>